<proteinExistence type="predicted"/>
<dbReference type="EMBL" id="GBRH01259924">
    <property type="protein sequence ID" value="JAD37971.1"/>
    <property type="molecule type" value="Transcribed_RNA"/>
</dbReference>
<reference evidence="1" key="1">
    <citation type="submission" date="2014-09" db="EMBL/GenBank/DDBJ databases">
        <authorList>
            <person name="Magalhaes I.L.F."/>
            <person name="Oliveira U."/>
            <person name="Santos F.R."/>
            <person name="Vidigal T.H.D.A."/>
            <person name="Brescovit A.D."/>
            <person name="Santos A.J."/>
        </authorList>
    </citation>
    <scope>NUCLEOTIDE SEQUENCE</scope>
    <source>
        <tissue evidence="1">Shoot tissue taken approximately 20 cm above the soil surface</tissue>
    </source>
</reference>
<name>A0A0A8ZGN6_ARUDO</name>
<organism evidence="1">
    <name type="scientific">Arundo donax</name>
    <name type="common">Giant reed</name>
    <name type="synonym">Donax arundinaceus</name>
    <dbReference type="NCBI Taxonomy" id="35708"/>
    <lineage>
        <taxon>Eukaryota</taxon>
        <taxon>Viridiplantae</taxon>
        <taxon>Streptophyta</taxon>
        <taxon>Embryophyta</taxon>
        <taxon>Tracheophyta</taxon>
        <taxon>Spermatophyta</taxon>
        <taxon>Magnoliopsida</taxon>
        <taxon>Liliopsida</taxon>
        <taxon>Poales</taxon>
        <taxon>Poaceae</taxon>
        <taxon>PACMAD clade</taxon>
        <taxon>Arundinoideae</taxon>
        <taxon>Arundineae</taxon>
        <taxon>Arundo</taxon>
    </lineage>
</organism>
<accession>A0A0A8ZGN6</accession>
<reference evidence="1" key="2">
    <citation type="journal article" date="2015" name="Data Brief">
        <title>Shoot transcriptome of the giant reed, Arundo donax.</title>
        <authorList>
            <person name="Barrero R.A."/>
            <person name="Guerrero F.D."/>
            <person name="Moolhuijzen P."/>
            <person name="Goolsby J.A."/>
            <person name="Tidwell J."/>
            <person name="Bellgard S.E."/>
            <person name="Bellgard M.I."/>
        </authorList>
    </citation>
    <scope>NUCLEOTIDE SEQUENCE</scope>
    <source>
        <tissue evidence="1">Shoot tissue taken approximately 20 cm above the soil surface</tissue>
    </source>
</reference>
<dbReference type="AlphaFoldDB" id="A0A0A8ZGN6"/>
<evidence type="ECO:0000313" key="1">
    <source>
        <dbReference type="EMBL" id="JAD37971.1"/>
    </source>
</evidence>
<protein>
    <submittedName>
        <fullName evidence="1">Uncharacterized protein</fullName>
    </submittedName>
</protein>
<sequence>MKKQKQSLLLPRKLGWARDEAKQQQRIKTQQYKL</sequence>